<reference evidence="1 2" key="1">
    <citation type="submission" date="2020-05" db="EMBL/GenBank/DDBJ databases">
        <authorList>
            <person name="Zhang R."/>
        </authorList>
    </citation>
    <scope>NUCLEOTIDE SEQUENCE [LARGE SCALE GENOMIC DNA]</scope>
    <source>
        <strain evidence="1 2">DSM 28986</strain>
    </source>
</reference>
<dbReference type="AlphaFoldDB" id="A0A7K4FMZ2"/>
<sequence>MMHKINDRFYIFGGVKGLVRDGDELRKELLEKRPDIVFITIAPEQVDGMKEFLEDPFEMNLSDYEILYGINLSRYGEVMTPSPVYIEATRYCKENDIEMIGLDMDEGDYQIIYSKYVKTTDLLRHSMRKKKVSKYKFDAETPEEFVESWNNVVDLKSFKKVNAERKKYIIERIDSLQKEYSDRNIFCIVDYDYYKDVLNHFENRY</sequence>
<name>A0A7K4FMZ2_9ARCH</name>
<accession>A0A7K4FMZ2</accession>
<protein>
    <submittedName>
        <fullName evidence="1">Uncharacterized protein</fullName>
    </submittedName>
</protein>
<evidence type="ECO:0000313" key="2">
    <source>
        <dbReference type="Proteomes" id="UP000546917"/>
    </source>
</evidence>
<organism evidence="1 2">
    <name type="scientific">Ferroplasma acidiphilum</name>
    <dbReference type="NCBI Taxonomy" id="74969"/>
    <lineage>
        <taxon>Archaea</taxon>
        <taxon>Methanobacteriati</taxon>
        <taxon>Thermoplasmatota</taxon>
        <taxon>Thermoplasmata</taxon>
        <taxon>Thermoplasmatales</taxon>
        <taxon>Ferroplasmaceae</taxon>
        <taxon>Ferroplasma</taxon>
    </lineage>
</organism>
<dbReference type="RefSeq" id="WP_009887121.1">
    <property type="nucleotide sequence ID" value="NZ_CP133600.1"/>
</dbReference>
<dbReference type="EMBL" id="JABGBP010000202">
    <property type="protein sequence ID" value="NOL60383.1"/>
    <property type="molecule type" value="Genomic_DNA"/>
</dbReference>
<comment type="caution">
    <text evidence="1">The sequence shown here is derived from an EMBL/GenBank/DDBJ whole genome shotgun (WGS) entry which is preliminary data.</text>
</comment>
<gene>
    <name evidence="1" type="ORF">HLB00_05995</name>
</gene>
<dbReference type="GeneID" id="16025259"/>
<dbReference type="Proteomes" id="UP000546917">
    <property type="component" value="Unassembled WGS sequence"/>
</dbReference>
<evidence type="ECO:0000313" key="1">
    <source>
        <dbReference type="EMBL" id="NOL60383.1"/>
    </source>
</evidence>
<proteinExistence type="predicted"/>